<dbReference type="AlphaFoldDB" id="A0A2Y9BG15"/>
<keyword evidence="6" id="KW-1015">Disulfide bond</keyword>
<dbReference type="EMBL" id="QGDL01000008">
    <property type="protein sequence ID" value="PWJ28606.1"/>
    <property type="molecule type" value="Genomic_DNA"/>
</dbReference>
<evidence type="ECO:0000256" key="3">
    <source>
        <dbReference type="ARBA" id="ARBA00022741"/>
    </source>
</evidence>
<evidence type="ECO:0000256" key="7">
    <source>
        <dbReference type="ARBA" id="ARBA00023308"/>
    </source>
</evidence>
<dbReference type="CDD" id="cd07771">
    <property type="entry name" value="ASKHA_NBD_FGGY_RhaB-like"/>
    <property type="match status" value="1"/>
</dbReference>
<evidence type="ECO:0000256" key="4">
    <source>
        <dbReference type="ARBA" id="ARBA00022777"/>
    </source>
</evidence>
<evidence type="ECO:0000256" key="6">
    <source>
        <dbReference type="ARBA" id="ARBA00023157"/>
    </source>
</evidence>
<dbReference type="RefSeq" id="WP_109731788.1">
    <property type="nucleotide sequence ID" value="NZ_BAAACK010000003.1"/>
</dbReference>
<dbReference type="InterPro" id="IPR013449">
    <property type="entry name" value="Rhamnulokinase"/>
</dbReference>
<keyword evidence="3" id="KW-0547">Nucleotide-binding</keyword>
<comment type="similarity">
    <text evidence="1">Belongs to the FGGY kinase family.</text>
</comment>
<dbReference type="InterPro" id="IPR018485">
    <property type="entry name" value="FGGY_C"/>
</dbReference>
<keyword evidence="7" id="KW-0684">Rhamnose metabolism</keyword>
<keyword evidence="4 10" id="KW-0418">Kinase</keyword>
<dbReference type="Proteomes" id="UP000245845">
    <property type="component" value="Unassembled WGS sequence"/>
</dbReference>
<dbReference type="Gene3D" id="3.30.420.40">
    <property type="match status" value="2"/>
</dbReference>
<evidence type="ECO:0000313" key="10">
    <source>
        <dbReference type="EMBL" id="PWJ28606.1"/>
    </source>
</evidence>
<name>A0A2Y9BG15_9FIRM</name>
<dbReference type="GO" id="GO:0006071">
    <property type="term" value="P:glycerol metabolic process"/>
    <property type="evidence" value="ECO:0007669"/>
    <property type="project" value="TreeGrafter"/>
</dbReference>
<dbReference type="GO" id="GO:0019301">
    <property type="term" value="P:rhamnose catabolic process"/>
    <property type="evidence" value="ECO:0007669"/>
    <property type="project" value="InterPro"/>
</dbReference>
<dbReference type="PANTHER" id="PTHR10196">
    <property type="entry name" value="SUGAR KINASE"/>
    <property type="match status" value="1"/>
</dbReference>
<accession>A0A2Y9BG15</accession>
<dbReference type="Pfam" id="PF00370">
    <property type="entry name" value="FGGY_N"/>
    <property type="match status" value="1"/>
</dbReference>
<evidence type="ECO:0000313" key="11">
    <source>
        <dbReference type="Proteomes" id="UP000245845"/>
    </source>
</evidence>
<evidence type="ECO:0000256" key="5">
    <source>
        <dbReference type="ARBA" id="ARBA00022840"/>
    </source>
</evidence>
<dbReference type="GO" id="GO:0005524">
    <property type="term" value="F:ATP binding"/>
    <property type="evidence" value="ECO:0007669"/>
    <property type="project" value="UniProtKB-KW"/>
</dbReference>
<organism evidence="10 11">
    <name type="scientific">Faecalicatena orotica</name>
    <dbReference type="NCBI Taxonomy" id="1544"/>
    <lineage>
        <taxon>Bacteria</taxon>
        <taxon>Bacillati</taxon>
        <taxon>Bacillota</taxon>
        <taxon>Clostridia</taxon>
        <taxon>Lachnospirales</taxon>
        <taxon>Lachnospiraceae</taxon>
        <taxon>Faecalicatena</taxon>
    </lineage>
</organism>
<gene>
    <name evidence="10" type="ORF">A8806_108121</name>
</gene>
<sequence length="495" mass="55971">MSAKYYLAMDFGASTGRGILGKLDGEKLELQEVHRFQNYYVPVQGKCYWDIFRLFHEILVSCRKAKAVCGGDLVSLGIDTWGTDYGLIDRTGQLIGSCRCMRNADSTFVDLIQEKITPEELFYRTGIQTIYGNTLFQLFEREYCKDPALKEASNLLMLPDLLAYFLTGEMRHEYTMASTSMMYNHRDKQWDRDMLRSLGLPEEIYSDIVMPGTVHFDVVPDVLEETGLEKLKYVPVGTHDTASAVAAAPLHENEAFCSSGTWSLLGIELEKPIIDKTVYEANFSNEGTVDGGVRLLKNIMGMWILQQVVKEFESQQIFYSWDEIVKQASAAEPFRSFIDVESPEFYQTGNMTGKIRGYCERSCQAVPQSVGELARCVYESLAMQYRITFRKLEEIAGHSLDALRIVGGGSQNRMLNQFAANAIGKPVFTGPVESACIGNLLVQAKEDGEIGSFREIRRIVENNFETEKFVPVDCGLWDRGFISYMEAVDKVQDHR</sequence>
<dbReference type="GO" id="GO:0004370">
    <property type="term" value="F:glycerol kinase activity"/>
    <property type="evidence" value="ECO:0007669"/>
    <property type="project" value="TreeGrafter"/>
</dbReference>
<keyword evidence="5" id="KW-0067">ATP-binding</keyword>
<dbReference type="PANTHER" id="PTHR10196:SF93">
    <property type="entry name" value="L-RHAMNULOKINASE"/>
    <property type="match status" value="1"/>
</dbReference>
<protein>
    <submittedName>
        <fullName evidence="10">Rhamnulokinase</fullName>
    </submittedName>
</protein>
<evidence type="ECO:0000256" key="1">
    <source>
        <dbReference type="ARBA" id="ARBA00009156"/>
    </source>
</evidence>
<dbReference type="GO" id="GO:0005829">
    <property type="term" value="C:cytosol"/>
    <property type="evidence" value="ECO:0007669"/>
    <property type="project" value="TreeGrafter"/>
</dbReference>
<keyword evidence="11" id="KW-1185">Reference proteome</keyword>
<dbReference type="Pfam" id="PF02782">
    <property type="entry name" value="FGGY_C"/>
    <property type="match status" value="1"/>
</dbReference>
<proteinExistence type="inferred from homology"/>
<comment type="caution">
    <text evidence="10">The sequence shown here is derived from an EMBL/GenBank/DDBJ whole genome shotgun (WGS) entry which is preliminary data.</text>
</comment>
<dbReference type="GO" id="GO:0008993">
    <property type="term" value="F:rhamnulokinase activity"/>
    <property type="evidence" value="ECO:0007669"/>
    <property type="project" value="InterPro"/>
</dbReference>
<dbReference type="SUPFAM" id="SSF53067">
    <property type="entry name" value="Actin-like ATPase domain"/>
    <property type="match status" value="2"/>
</dbReference>
<feature type="domain" description="Carbohydrate kinase FGGY N-terminal" evidence="8">
    <location>
        <begin position="5"/>
        <end position="245"/>
    </location>
</feature>
<dbReference type="OrthoDB" id="9761504at2"/>
<evidence type="ECO:0000259" key="8">
    <source>
        <dbReference type="Pfam" id="PF00370"/>
    </source>
</evidence>
<dbReference type="InterPro" id="IPR043129">
    <property type="entry name" value="ATPase_NBD"/>
</dbReference>
<keyword evidence="2" id="KW-0808">Transferase</keyword>
<evidence type="ECO:0000256" key="2">
    <source>
        <dbReference type="ARBA" id="ARBA00022679"/>
    </source>
</evidence>
<reference evidence="10 11" key="1">
    <citation type="submission" date="2018-05" db="EMBL/GenBank/DDBJ databases">
        <title>The Hungate 1000. A catalogue of reference genomes from the rumen microbiome.</title>
        <authorList>
            <person name="Kelly W."/>
        </authorList>
    </citation>
    <scope>NUCLEOTIDE SEQUENCE [LARGE SCALE GENOMIC DNA]</scope>
    <source>
        <strain evidence="10 11">NLAE-zl-C242</strain>
    </source>
</reference>
<feature type="domain" description="Carbohydrate kinase FGGY C-terminal" evidence="9">
    <location>
        <begin position="256"/>
        <end position="444"/>
    </location>
</feature>
<evidence type="ECO:0000259" key="9">
    <source>
        <dbReference type="Pfam" id="PF02782"/>
    </source>
</evidence>
<dbReference type="InterPro" id="IPR018484">
    <property type="entry name" value="FGGY_N"/>
</dbReference>